<reference evidence="1 2" key="1">
    <citation type="journal article" date="2013" name="Nat. Genet.">
        <title>The genome of the hydatid tapeworm Echinococcus granulosus.</title>
        <authorList>
            <person name="Zheng H."/>
            <person name="Zhang W."/>
            <person name="Zhang L."/>
            <person name="Zhang Z."/>
            <person name="Li J."/>
            <person name="Lu G."/>
            <person name="Zhu Y."/>
            <person name="Wang Y."/>
            <person name="Huang Y."/>
            <person name="Liu J."/>
            <person name="Kang H."/>
            <person name="Chen J."/>
            <person name="Wang L."/>
            <person name="Chen A."/>
            <person name="Yu S."/>
            <person name="Gao Z."/>
            <person name="Jin L."/>
            <person name="Gu W."/>
            <person name="Wang Z."/>
            <person name="Zhao L."/>
            <person name="Shi B."/>
            <person name="Wen H."/>
            <person name="Lin R."/>
            <person name="Jones M.K."/>
            <person name="Brejova B."/>
            <person name="Vinar T."/>
            <person name="Zhao G."/>
            <person name="McManus D.P."/>
            <person name="Chen Z."/>
            <person name="Zhou Y."/>
            <person name="Wang S."/>
        </authorList>
    </citation>
    <scope>NUCLEOTIDE SEQUENCE [LARGE SCALE GENOMIC DNA]</scope>
</reference>
<dbReference type="KEGG" id="egl:EGR_08516"/>
<accession>W6U645</accession>
<dbReference type="EMBL" id="APAU02000109">
    <property type="protein sequence ID" value="EUB56605.1"/>
    <property type="molecule type" value="Genomic_DNA"/>
</dbReference>
<evidence type="ECO:0000313" key="1">
    <source>
        <dbReference type="EMBL" id="EUB56605.1"/>
    </source>
</evidence>
<evidence type="ECO:0000313" key="2">
    <source>
        <dbReference type="Proteomes" id="UP000019149"/>
    </source>
</evidence>
<proteinExistence type="predicted"/>
<sequence>MLKEETRRKKEKWGVLSILGGIGICRDETAITGNNVNVSEKAWKSLGWMDGWMEGWLETKFAVTFVPHTQTADCHGFGLNLHDLICNSASHTARNSTRVTQKCNNVETQASWPVGVAVVVVVTTVAVSIVDAGVVVAGAEVVVVVIWTTTPTTLDPVGMAVVIKVDIPPIVDVQAADKVVVVYSGDTD</sequence>
<dbReference type="Proteomes" id="UP000019149">
    <property type="component" value="Unassembled WGS sequence"/>
</dbReference>
<dbReference type="GeneID" id="36344231"/>
<dbReference type="CTD" id="36344231"/>
<organism evidence="1 2">
    <name type="scientific">Echinococcus granulosus</name>
    <name type="common">Hydatid tapeworm</name>
    <dbReference type="NCBI Taxonomy" id="6210"/>
    <lineage>
        <taxon>Eukaryota</taxon>
        <taxon>Metazoa</taxon>
        <taxon>Spiralia</taxon>
        <taxon>Lophotrochozoa</taxon>
        <taxon>Platyhelminthes</taxon>
        <taxon>Cestoda</taxon>
        <taxon>Eucestoda</taxon>
        <taxon>Cyclophyllidea</taxon>
        <taxon>Taeniidae</taxon>
        <taxon>Echinococcus</taxon>
        <taxon>Echinococcus granulosus group</taxon>
    </lineage>
</organism>
<gene>
    <name evidence="1" type="ORF">EGR_08516</name>
</gene>
<dbReference type="AlphaFoldDB" id="W6U645"/>
<keyword evidence="2" id="KW-1185">Reference proteome</keyword>
<dbReference type="RefSeq" id="XP_024347801.1">
    <property type="nucleotide sequence ID" value="XM_024497765.1"/>
</dbReference>
<comment type="caution">
    <text evidence="1">The sequence shown here is derived from an EMBL/GenBank/DDBJ whole genome shotgun (WGS) entry which is preliminary data.</text>
</comment>
<protein>
    <submittedName>
        <fullName evidence="1">Uncharacterized protein</fullName>
    </submittedName>
</protein>
<name>W6U645_ECHGR</name>